<organism evidence="2 3">
    <name type="scientific">Actinomadura alba</name>
    <dbReference type="NCBI Taxonomy" id="406431"/>
    <lineage>
        <taxon>Bacteria</taxon>
        <taxon>Bacillati</taxon>
        <taxon>Actinomycetota</taxon>
        <taxon>Actinomycetes</taxon>
        <taxon>Streptosporangiales</taxon>
        <taxon>Thermomonosporaceae</taxon>
        <taxon>Actinomadura</taxon>
    </lineage>
</organism>
<evidence type="ECO:0000313" key="3">
    <source>
        <dbReference type="Proteomes" id="UP000805614"/>
    </source>
</evidence>
<feature type="compositionally biased region" description="Pro residues" evidence="1">
    <location>
        <begin position="7"/>
        <end position="18"/>
    </location>
</feature>
<feature type="region of interest" description="Disordered" evidence="1">
    <location>
        <begin position="1"/>
        <end position="41"/>
    </location>
</feature>
<evidence type="ECO:0000256" key="1">
    <source>
        <dbReference type="SAM" id="MobiDB-lite"/>
    </source>
</evidence>
<evidence type="ECO:0000313" key="2">
    <source>
        <dbReference type="EMBL" id="MBC6464177.1"/>
    </source>
</evidence>
<proteinExistence type="predicted"/>
<reference evidence="2 3" key="1">
    <citation type="submission" date="2020-06" db="EMBL/GenBank/DDBJ databases">
        <title>Actinomadura xiongansis sp. nov., isolated from soil of Baiyangdian.</title>
        <authorList>
            <person name="Zhang X."/>
        </authorList>
    </citation>
    <scope>NUCLEOTIDE SEQUENCE [LARGE SCALE GENOMIC DNA]</scope>
    <source>
        <strain evidence="2 3">HBUM206468</strain>
    </source>
</reference>
<dbReference type="EMBL" id="JABVEC010000001">
    <property type="protein sequence ID" value="MBC6464177.1"/>
    <property type="molecule type" value="Genomic_DNA"/>
</dbReference>
<sequence length="147" mass="16116">MAHRWEPPSPAEAVPPPRQGAASQGKTEAVRPVRVPPSAPVAPPWAARWRMRRHLDRLARELRRAGWSSLTRYEESPPSLRVFAARVPCVGETVTVVAGPGKAWWFRSSLGHRIAPCSDVVGAAWEIAVLLTPWVAAALTPRRRGAP</sequence>
<protein>
    <submittedName>
        <fullName evidence="2">Uncharacterized protein</fullName>
    </submittedName>
</protein>
<dbReference type="RefSeq" id="WP_187241084.1">
    <property type="nucleotide sequence ID" value="NZ_BAAAOK010000011.1"/>
</dbReference>
<accession>A0ABR7LH78</accession>
<keyword evidence="3" id="KW-1185">Reference proteome</keyword>
<comment type="caution">
    <text evidence="2">The sequence shown here is derived from an EMBL/GenBank/DDBJ whole genome shotgun (WGS) entry which is preliminary data.</text>
</comment>
<name>A0ABR7LH78_9ACTN</name>
<gene>
    <name evidence="2" type="ORF">HKK74_01490</name>
</gene>
<dbReference type="Proteomes" id="UP000805614">
    <property type="component" value="Unassembled WGS sequence"/>
</dbReference>